<accession>A0A7S2CQ52</accession>
<dbReference type="AlphaFoldDB" id="A0A7S2CQ52"/>
<evidence type="ECO:0000256" key="1">
    <source>
        <dbReference type="SAM" id="Phobius"/>
    </source>
</evidence>
<evidence type="ECO:0000313" key="2">
    <source>
        <dbReference type="EMBL" id="CAD9432311.1"/>
    </source>
</evidence>
<keyword evidence="1" id="KW-0812">Transmembrane</keyword>
<dbReference type="EMBL" id="HBGQ01040258">
    <property type="protein sequence ID" value="CAD9432311.1"/>
    <property type="molecule type" value="Transcribed_RNA"/>
</dbReference>
<feature type="transmembrane region" description="Helical" evidence="1">
    <location>
        <begin position="57"/>
        <end position="77"/>
    </location>
</feature>
<protein>
    <submittedName>
        <fullName evidence="2">Uncharacterized protein</fullName>
    </submittedName>
</protein>
<sequence length="152" mass="16810">MIAGYFVQDTLERNFDELSKPRPEDQAAIDLETAAAEEAKSFEESTEFKKLPIHMKLFLVLGLVCGIFSCIVLAGPWKVLLGPDYAAFKKFEVTSNIDKVIGDNVFSIIRPMGWIAMLFCAVDFACLQIFQCWADRPAKAGYSAVSEGSQSA</sequence>
<organism evidence="2">
    <name type="scientific">Alexandrium andersonii</name>
    <dbReference type="NCBI Taxonomy" id="327968"/>
    <lineage>
        <taxon>Eukaryota</taxon>
        <taxon>Sar</taxon>
        <taxon>Alveolata</taxon>
        <taxon>Dinophyceae</taxon>
        <taxon>Gonyaulacales</taxon>
        <taxon>Pyrocystaceae</taxon>
        <taxon>Alexandrium</taxon>
    </lineage>
</organism>
<keyword evidence="1" id="KW-0472">Membrane</keyword>
<reference evidence="2" key="1">
    <citation type="submission" date="2021-01" db="EMBL/GenBank/DDBJ databases">
        <authorList>
            <person name="Corre E."/>
            <person name="Pelletier E."/>
            <person name="Niang G."/>
            <person name="Scheremetjew M."/>
            <person name="Finn R."/>
            <person name="Kale V."/>
            <person name="Holt S."/>
            <person name="Cochrane G."/>
            <person name="Meng A."/>
            <person name="Brown T."/>
            <person name="Cohen L."/>
        </authorList>
    </citation>
    <scope>NUCLEOTIDE SEQUENCE</scope>
    <source>
        <strain evidence="2">CCMP2222</strain>
    </source>
</reference>
<name>A0A7S2CQ52_9DINO</name>
<feature type="transmembrane region" description="Helical" evidence="1">
    <location>
        <begin position="112"/>
        <end position="130"/>
    </location>
</feature>
<proteinExistence type="predicted"/>
<gene>
    <name evidence="2" type="ORF">AAND1436_LOCUS19684</name>
</gene>
<keyword evidence="1" id="KW-1133">Transmembrane helix</keyword>